<sequence>MPLLTGPSKLPLPHALSSTRSTSLGKRVQRILLSLPLPRPVRQAIAAVPPRLWLLLLVGLACWTVWGRGGPPAHPTRTEPPPPSRLREQDPRLKWLDEHLDAVEADSDHDHPPEKQAQTPALPSGMEHTFGSDGLVRVGLDAFEHPVAEILERAEGAWEKERGRVMADMSEWEEEYREGNYGRSPPDAYRIWPLGHRRPPPLPSPYLLIFSALPHSAFLRFQSELERQPGTFTLVVSRGRVSVEVGEREDRAVGERARGVREVVERFARDLPDLRVTVSATNRPRQALPVTTSDILSAAHSSSAPLSSTYNDILLLPPSPSFASATCPPPSPNTLSAPPSPGLTFLYWPREGLDPCRHSYIQEAAPEWFEEPLIGWAAPVLGFVGGAGSSDLLMPGKWPEAEVRHERGRGEWRDGEVQWAERAGKLFWRGEAPTGSSIHPAQRLLHPSKRHPPTLLPRGRGFIYADNPNPLSGLLDVSFVSPASLAGEWANQGRFKYVLDLAVEGEEEGRFVGGLMAGALVFRAAVFRGWEAEQARAWVHYVPVLPDMSDLPALLHYFSTHDQEAQKIAEAGRRWAEDKQRQEDVEGAWFTTLVEYGRMYSRENDEDRYA</sequence>
<dbReference type="Pfam" id="PF05686">
    <property type="entry name" value="Glyco_transf_90"/>
    <property type="match status" value="1"/>
</dbReference>
<accession>A0A165J8A7</accession>
<dbReference type="Proteomes" id="UP000076842">
    <property type="component" value="Unassembled WGS sequence"/>
</dbReference>
<dbReference type="PANTHER" id="PTHR12203">
    <property type="entry name" value="KDEL LYS-ASP-GLU-LEU CONTAINING - RELATED"/>
    <property type="match status" value="1"/>
</dbReference>
<feature type="domain" description="Glycosyl transferase CAP10" evidence="2">
    <location>
        <begin position="339"/>
        <end position="603"/>
    </location>
</feature>
<feature type="compositionally biased region" description="Basic and acidic residues" evidence="1">
    <location>
        <begin position="104"/>
        <end position="114"/>
    </location>
</feature>
<evidence type="ECO:0000259" key="2">
    <source>
        <dbReference type="SMART" id="SM00672"/>
    </source>
</evidence>
<feature type="region of interest" description="Disordered" evidence="1">
    <location>
        <begin position="104"/>
        <end position="128"/>
    </location>
</feature>
<name>A0A165J8A7_9BASI</name>
<evidence type="ECO:0000313" key="3">
    <source>
        <dbReference type="EMBL" id="KZT61505.1"/>
    </source>
</evidence>
<dbReference type="GO" id="GO:0016740">
    <property type="term" value="F:transferase activity"/>
    <property type="evidence" value="ECO:0007669"/>
    <property type="project" value="UniProtKB-KW"/>
</dbReference>
<evidence type="ECO:0000313" key="4">
    <source>
        <dbReference type="Proteomes" id="UP000076842"/>
    </source>
</evidence>
<gene>
    <name evidence="3" type="ORF">CALCODRAFT_479785</name>
</gene>
<dbReference type="InParanoid" id="A0A165J8A7"/>
<feature type="region of interest" description="Disordered" evidence="1">
    <location>
        <begin position="1"/>
        <end position="21"/>
    </location>
</feature>
<dbReference type="InterPro" id="IPR051091">
    <property type="entry name" value="O-Glucosyltr/Glycosyltrsf_90"/>
</dbReference>
<keyword evidence="3" id="KW-0808">Transferase</keyword>
<dbReference type="InterPro" id="IPR006598">
    <property type="entry name" value="CAP10"/>
</dbReference>
<dbReference type="PANTHER" id="PTHR12203:SF118">
    <property type="entry name" value="BETA-1,2-XYLOSYLTRANSFERASE 1"/>
    <property type="match status" value="1"/>
</dbReference>
<evidence type="ECO:0000256" key="1">
    <source>
        <dbReference type="SAM" id="MobiDB-lite"/>
    </source>
</evidence>
<reference evidence="3 4" key="1">
    <citation type="journal article" date="2016" name="Mol. Biol. Evol.">
        <title>Comparative Genomics of Early-Diverging Mushroom-Forming Fungi Provides Insights into the Origins of Lignocellulose Decay Capabilities.</title>
        <authorList>
            <person name="Nagy L.G."/>
            <person name="Riley R."/>
            <person name="Tritt A."/>
            <person name="Adam C."/>
            <person name="Daum C."/>
            <person name="Floudas D."/>
            <person name="Sun H."/>
            <person name="Yadav J.S."/>
            <person name="Pangilinan J."/>
            <person name="Larsson K.H."/>
            <person name="Matsuura K."/>
            <person name="Barry K."/>
            <person name="Labutti K."/>
            <person name="Kuo R."/>
            <person name="Ohm R.A."/>
            <person name="Bhattacharya S.S."/>
            <person name="Shirouzu T."/>
            <person name="Yoshinaga Y."/>
            <person name="Martin F.M."/>
            <person name="Grigoriev I.V."/>
            <person name="Hibbett D.S."/>
        </authorList>
    </citation>
    <scope>NUCLEOTIDE SEQUENCE [LARGE SCALE GENOMIC DNA]</scope>
    <source>
        <strain evidence="3 4">HHB12733</strain>
    </source>
</reference>
<protein>
    <submittedName>
        <fullName evidence="3">Glycosyltransferase family 90 protein</fullName>
    </submittedName>
</protein>
<dbReference type="AlphaFoldDB" id="A0A165J8A7"/>
<proteinExistence type="predicted"/>
<organism evidence="3 4">
    <name type="scientific">Calocera cornea HHB12733</name>
    <dbReference type="NCBI Taxonomy" id="1353952"/>
    <lineage>
        <taxon>Eukaryota</taxon>
        <taxon>Fungi</taxon>
        <taxon>Dikarya</taxon>
        <taxon>Basidiomycota</taxon>
        <taxon>Agaricomycotina</taxon>
        <taxon>Dacrymycetes</taxon>
        <taxon>Dacrymycetales</taxon>
        <taxon>Dacrymycetaceae</taxon>
        <taxon>Calocera</taxon>
    </lineage>
</organism>
<dbReference type="EMBL" id="KV423922">
    <property type="protein sequence ID" value="KZT61505.1"/>
    <property type="molecule type" value="Genomic_DNA"/>
</dbReference>
<dbReference type="SMART" id="SM00672">
    <property type="entry name" value="CAP10"/>
    <property type="match status" value="1"/>
</dbReference>
<keyword evidence="4" id="KW-1185">Reference proteome</keyword>
<dbReference type="OrthoDB" id="541052at2759"/>